<comment type="caution">
    <text evidence="2">The sequence shown here is derived from an EMBL/GenBank/DDBJ whole genome shotgun (WGS) entry which is preliminary data.</text>
</comment>
<evidence type="ECO:0000313" key="2">
    <source>
        <dbReference type="EMBL" id="MDS1270455.1"/>
    </source>
</evidence>
<dbReference type="EMBL" id="JAVLVT010000003">
    <property type="protein sequence ID" value="MDS1270455.1"/>
    <property type="molecule type" value="Genomic_DNA"/>
</dbReference>
<evidence type="ECO:0000313" key="3">
    <source>
        <dbReference type="Proteomes" id="UP001250214"/>
    </source>
</evidence>
<keyword evidence="3" id="KW-1185">Reference proteome</keyword>
<dbReference type="Proteomes" id="UP001250214">
    <property type="component" value="Unassembled WGS sequence"/>
</dbReference>
<protein>
    <recommendedName>
        <fullName evidence="4">Flagellin N-terminal-like domain-containing protein</fullName>
    </recommendedName>
</protein>
<proteinExistence type="predicted"/>
<feature type="compositionally biased region" description="Low complexity" evidence="1">
    <location>
        <begin position="65"/>
        <end position="74"/>
    </location>
</feature>
<accession>A0ABU2H6K2</accession>
<gene>
    <name evidence="2" type="ORF">RIF23_09125</name>
</gene>
<evidence type="ECO:0000256" key="1">
    <source>
        <dbReference type="SAM" id="MobiDB-lite"/>
    </source>
</evidence>
<feature type="region of interest" description="Disordered" evidence="1">
    <location>
        <begin position="51"/>
        <end position="98"/>
    </location>
</feature>
<organism evidence="2 3">
    <name type="scientific">Lipingzhangella rawalii</name>
    <dbReference type="NCBI Taxonomy" id="2055835"/>
    <lineage>
        <taxon>Bacteria</taxon>
        <taxon>Bacillati</taxon>
        <taxon>Actinomycetota</taxon>
        <taxon>Actinomycetes</taxon>
        <taxon>Streptosporangiales</taxon>
        <taxon>Nocardiopsidaceae</taxon>
        <taxon>Lipingzhangella</taxon>
    </lineage>
</organism>
<name>A0ABU2H6K2_9ACTN</name>
<reference evidence="3" key="1">
    <citation type="submission" date="2023-07" db="EMBL/GenBank/DDBJ databases">
        <title>Novel species in the genus Lipingzhangella isolated from Sambhar Salt Lake.</title>
        <authorList>
            <person name="Jiya N."/>
            <person name="Kajale S."/>
            <person name="Sharma A."/>
        </authorList>
    </citation>
    <scope>NUCLEOTIDE SEQUENCE [LARGE SCALE GENOMIC DNA]</scope>
    <source>
        <strain evidence="3">LS1_29</strain>
    </source>
</reference>
<dbReference type="RefSeq" id="WP_310911961.1">
    <property type="nucleotide sequence ID" value="NZ_JAVLVT010000003.1"/>
</dbReference>
<evidence type="ECO:0008006" key="4">
    <source>
        <dbReference type="Google" id="ProtNLM"/>
    </source>
</evidence>
<sequence length="266" mass="27558">MHARHRPAPRTGPARESTLLFALLLVTMGAVLALLVAGNLVLAVSDSGGQHARAVDSAGDNGSGPNDDPNPAEADPTDRDEQDGTEPVLVEGQGSDRVEIDPFTGLGVAHITGDGDIAVSAHASDGGPPSVLVSSDHTGEFDGRVLVNTVGIDPDIAEVEVETEGAWSVELRGLDAAGDWDGAEISGHGPEVLDATDLGAAELHATHTPEESNQYFGVVAVWEDTHLEDLVVNETGDVDTSGELPSEARLVVVDTAMSSAWTLRLD</sequence>